<dbReference type="Pfam" id="PF00254">
    <property type="entry name" value="FKBP_C"/>
    <property type="match status" value="1"/>
</dbReference>
<protein>
    <recommendedName>
        <fullName evidence="6">Peptidyl-prolyl cis-trans isomerase</fullName>
        <ecNumber evidence="6">5.2.1.8</ecNumber>
    </recommendedName>
</protein>
<gene>
    <name evidence="8" type="primary">fklB_2</name>
    <name evidence="8" type="ORF">SIID45300_01937</name>
</gene>
<reference evidence="8 9" key="2">
    <citation type="submission" date="2024-09" db="EMBL/GenBank/DDBJ databases">
        <title>Draft genome sequence of Candidatus Magnetaquicoccaceae bacterium FCR-1.</title>
        <authorList>
            <person name="Shimoshige H."/>
            <person name="Shimamura S."/>
            <person name="Taoka A."/>
            <person name="Kobayashi H."/>
            <person name="Maekawa T."/>
        </authorList>
    </citation>
    <scope>NUCLEOTIDE SEQUENCE [LARGE SCALE GENOMIC DNA]</scope>
    <source>
        <strain evidence="8 9">FCR-1</strain>
    </source>
</reference>
<dbReference type="Gene3D" id="3.10.50.40">
    <property type="match status" value="1"/>
</dbReference>
<comment type="caution">
    <text evidence="8">The sequence shown here is derived from an EMBL/GenBank/DDBJ whole genome shotgun (WGS) entry which is preliminary data.</text>
</comment>
<sequence length="153" mass="16510">MANALGKIGTMLKNMLLGRKRVAHHMQAGERYRLENGKRPGVTTTKGGLQWEVLREGSGARPGFSGRVTVHYRGSLVNGVEFDSSYGRGQPFTTGLLDVISGWREGLQLMSEGSVYRFVIPPEQAYGGTGAGLLIAGGSTLIFEVELIKVEQA</sequence>
<evidence type="ECO:0000313" key="9">
    <source>
        <dbReference type="Proteomes" id="UP001628193"/>
    </source>
</evidence>
<dbReference type="Proteomes" id="UP001628193">
    <property type="component" value="Unassembled WGS sequence"/>
</dbReference>
<evidence type="ECO:0000256" key="5">
    <source>
        <dbReference type="PROSITE-ProRule" id="PRU00277"/>
    </source>
</evidence>
<dbReference type="InterPro" id="IPR046357">
    <property type="entry name" value="PPIase_dom_sf"/>
</dbReference>
<dbReference type="Pfam" id="PF01346">
    <property type="entry name" value="FKBP_N"/>
    <property type="match status" value="1"/>
</dbReference>
<keyword evidence="4 5" id="KW-0413">Isomerase</keyword>
<dbReference type="EC" id="5.2.1.8" evidence="6"/>
<evidence type="ECO:0000256" key="6">
    <source>
        <dbReference type="RuleBase" id="RU003915"/>
    </source>
</evidence>
<dbReference type="GO" id="GO:0003755">
    <property type="term" value="F:peptidyl-prolyl cis-trans isomerase activity"/>
    <property type="evidence" value="ECO:0007669"/>
    <property type="project" value="UniProtKB-EC"/>
</dbReference>
<dbReference type="InterPro" id="IPR000774">
    <property type="entry name" value="PPIase_FKBP_N"/>
</dbReference>
<evidence type="ECO:0000313" key="8">
    <source>
        <dbReference type="EMBL" id="GAB0057605.1"/>
    </source>
</evidence>
<dbReference type="PROSITE" id="PS50059">
    <property type="entry name" value="FKBP_PPIASE"/>
    <property type="match status" value="1"/>
</dbReference>
<dbReference type="RefSeq" id="WP_420905298.1">
    <property type="nucleotide sequence ID" value="NZ_BAAFGK010000004.1"/>
</dbReference>
<evidence type="ECO:0000256" key="3">
    <source>
        <dbReference type="ARBA" id="ARBA00023110"/>
    </source>
</evidence>
<dbReference type="SUPFAM" id="SSF54534">
    <property type="entry name" value="FKBP-like"/>
    <property type="match status" value="1"/>
</dbReference>
<evidence type="ECO:0000256" key="1">
    <source>
        <dbReference type="ARBA" id="ARBA00000971"/>
    </source>
</evidence>
<accession>A0ABQ0CA78</accession>
<dbReference type="PANTHER" id="PTHR43811:SF19">
    <property type="entry name" value="39 KDA FK506-BINDING NUCLEAR PROTEIN"/>
    <property type="match status" value="1"/>
</dbReference>
<organism evidence="8 9">
    <name type="scientific">Candidatus Magnetaquiglobus chichijimensis</name>
    <dbReference type="NCBI Taxonomy" id="3141448"/>
    <lineage>
        <taxon>Bacteria</taxon>
        <taxon>Pseudomonadati</taxon>
        <taxon>Pseudomonadota</taxon>
        <taxon>Magnetococcia</taxon>
        <taxon>Magnetococcales</taxon>
        <taxon>Candidatus Magnetaquicoccaceae</taxon>
        <taxon>Candidatus Magnetaquiglobus</taxon>
    </lineage>
</organism>
<dbReference type="PANTHER" id="PTHR43811">
    <property type="entry name" value="FKBP-TYPE PEPTIDYL-PROLYL CIS-TRANS ISOMERASE FKPA"/>
    <property type="match status" value="1"/>
</dbReference>
<evidence type="ECO:0000256" key="4">
    <source>
        <dbReference type="ARBA" id="ARBA00023235"/>
    </source>
</evidence>
<proteinExistence type="inferred from homology"/>
<comment type="catalytic activity">
    <reaction evidence="1 5 6">
        <text>[protein]-peptidylproline (omega=180) = [protein]-peptidylproline (omega=0)</text>
        <dbReference type="Rhea" id="RHEA:16237"/>
        <dbReference type="Rhea" id="RHEA-COMP:10747"/>
        <dbReference type="Rhea" id="RHEA-COMP:10748"/>
        <dbReference type="ChEBI" id="CHEBI:83833"/>
        <dbReference type="ChEBI" id="CHEBI:83834"/>
        <dbReference type="EC" id="5.2.1.8"/>
    </reaction>
</comment>
<name>A0ABQ0CA78_9PROT</name>
<dbReference type="InterPro" id="IPR001179">
    <property type="entry name" value="PPIase_FKBP_dom"/>
</dbReference>
<comment type="similarity">
    <text evidence="2 6">Belongs to the FKBP-type PPIase family.</text>
</comment>
<keyword evidence="3 5" id="KW-0697">Rotamase</keyword>
<reference evidence="8 9" key="1">
    <citation type="submission" date="2024-05" db="EMBL/GenBank/DDBJ databases">
        <authorList>
            <consortium name="Candidatus Magnetaquicoccaceae bacterium FCR-1 genome sequencing consortium"/>
            <person name="Shimoshige H."/>
            <person name="Shimamura S."/>
            <person name="Taoka A."/>
            <person name="Kobayashi H."/>
            <person name="Maekawa T."/>
        </authorList>
    </citation>
    <scope>NUCLEOTIDE SEQUENCE [LARGE SCALE GENOMIC DNA]</scope>
    <source>
        <strain evidence="8 9">FCR-1</strain>
    </source>
</reference>
<evidence type="ECO:0000259" key="7">
    <source>
        <dbReference type="PROSITE" id="PS50059"/>
    </source>
</evidence>
<feature type="domain" description="PPIase FKBP-type" evidence="7">
    <location>
        <begin position="65"/>
        <end position="151"/>
    </location>
</feature>
<dbReference type="EMBL" id="BAAFGK010000004">
    <property type="protein sequence ID" value="GAB0057605.1"/>
    <property type="molecule type" value="Genomic_DNA"/>
</dbReference>
<evidence type="ECO:0000256" key="2">
    <source>
        <dbReference type="ARBA" id="ARBA00006577"/>
    </source>
</evidence>
<keyword evidence="9" id="KW-1185">Reference proteome</keyword>